<dbReference type="PRINTS" id="PR00412">
    <property type="entry name" value="EPOXHYDRLASE"/>
</dbReference>
<dbReference type="Proteomes" id="UP001161247">
    <property type="component" value="Chromosome 1"/>
</dbReference>
<keyword evidence="1" id="KW-0378">Hydrolase</keyword>
<keyword evidence="5" id="KW-1185">Reference proteome</keyword>
<evidence type="ECO:0000256" key="1">
    <source>
        <dbReference type="ARBA" id="ARBA00022801"/>
    </source>
</evidence>
<sequence length="311" mass="35544">MEMIQHNYVTIRGLNLHVAEIGTGPAVVLLHGFPGIWYSWRHQMIALANAGFRAISPDFRGYGLSQVPAEPEKTTFQDLADDLLDLIDSFQLPKVFLVGKNFGARVVFRFALFHQDRVSGLVTMGLPFMPTGPDASLDSFPKGFYMMRWREPGRAEADFGRFDIKTVLKNIFILFTESELQVAREDQEIMDLVDPSTPLPPWFSEEDLEYHAKLYEKSGFRTALQLPYRGWLEYDGVQDPRVNVPSLLIMGEKDYAMKFGSLGEYITSGMVRIYVPDLEINFVPEGNHFVQEQFPDKVNHLLVAFLRKLIK</sequence>
<evidence type="ECO:0000313" key="5">
    <source>
        <dbReference type="Proteomes" id="UP001161247"/>
    </source>
</evidence>
<organism evidence="4 5">
    <name type="scientific">Oldenlandia corymbosa var. corymbosa</name>
    <dbReference type="NCBI Taxonomy" id="529605"/>
    <lineage>
        <taxon>Eukaryota</taxon>
        <taxon>Viridiplantae</taxon>
        <taxon>Streptophyta</taxon>
        <taxon>Embryophyta</taxon>
        <taxon>Tracheophyta</taxon>
        <taxon>Spermatophyta</taxon>
        <taxon>Magnoliopsida</taxon>
        <taxon>eudicotyledons</taxon>
        <taxon>Gunneridae</taxon>
        <taxon>Pentapetalae</taxon>
        <taxon>asterids</taxon>
        <taxon>lamiids</taxon>
        <taxon>Gentianales</taxon>
        <taxon>Rubiaceae</taxon>
        <taxon>Rubioideae</taxon>
        <taxon>Spermacoceae</taxon>
        <taxon>Hedyotis-Oldenlandia complex</taxon>
        <taxon>Oldenlandia</taxon>
    </lineage>
</organism>
<dbReference type="Gene3D" id="3.40.50.1820">
    <property type="entry name" value="alpha/beta hydrolase"/>
    <property type="match status" value="1"/>
</dbReference>
<dbReference type="PRINTS" id="PR00111">
    <property type="entry name" value="ABHYDROLASE"/>
</dbReference>
<gene>
    <name evidence="4" type="ORF">OLC1_LOCUS1789</name>
</gene>
<evidence type="ECO:0000256" key="2">
    <source>
        <dbReference type="ARBA" id="ARBA00038334"/>
    </source>
</evidence>
<evidence type="ECO:0000313" key="4">
    <source>
        <dbReference type="EMBL" id="CAI9089445.1"/>
    </source>
</evidence>
<dbReference type="AlphaFoldDB" id="A0AAV1C3P7"/>
<proteinExistence type="inferred from homology"/>
<dbReference type="EMBL" id="OX459118">
    <property type="protein sequence ID" value="CAI9089445.1"/>
    <property type="molecule type" value="Genomic_DNA"/>
</dbReference>
<dbReference type="InterPro" id="IPR000639">
    <property type="entry name" value="Epox_hydrolase-like"/>
</dbReference>
<dbReference type="SUPFAM" id="SSF53474">
    <property type="entry name" value="alpha/beta-Hydrolases"/>
    <property type="match status" value="1"/>
</dbReference>
<dbReference type="PANTHER" id="PTHR43329">
    <property type="entry name" value="EPOXIDE HYDROLASE"/>
    <property type="match status" value="1"/>
</dbReference>
<accession>A0AAV1C3P7</accession>
<feature type="domain" description="AB hydrolase-1" evidence="3">
    <location>
        <begin position="25"/>
        <end position="260"/>
    </location>
</feature>
<comment type="similarity">
    <text evidence="2">Belongs to the AB hydrolase superfamily. Epoxide hydrolase family.</text>
</comment>
<dbReference type="InterPro" id="IPR029058">
    <property type="entry name" value="AB_hydrolase_fold"/>
</dbReference>
<dbReference type="GO" id="GO:0016787">
    <property type="term" value="F:hydrolase activity"/>
    <property type="evidence" value="ECO:0007669"/>
    <property type="project" value="UniProtKB-KW"/>
</dbReference>
<protein>
    <submittedName>
        <fullName evidence="4">OLC1v1024017C1</fullName>
    </submittedName>
</protein>
<name>A0AAV1C3P7_OLDCO</name>
<dbReference type="Pfam" id="PF00561">
    <property type="entry name" value="Abhydrolase_1"/>
    <property type="match status" value="1"/>
</dbReference>
<evidence type="ECO:0000259" key="3">
    <source>
        <dbReference type="Pfam" id="PF00561"/>
    </source>
</evidence>
<reference evidence="4" key="1">
    <citation type="submission" date="2023-03" db="EMBL/GenBank/DDBJ databases">
        <authorList>
            <person name="Julca I."/>
        </authorList>
    </citation>
    <scope>NUCLEOTIDE SEQUENCE</scope>
</reference>
<dbReference type="InterPro" id="IPR000073">
    <property type="entry name" value="AB_hydrolase_1"/>
</dbReference>